<keyword evidence="4" id="KW-0645">Protease</keyword>
<feature type="compositionally biased region" description="Pro residues" evidence="1">
    <location>
        <begin position="9"/>
        <end position="18"/>
    </location>
</feature>
<dbReference type="Proteomes" id="UP001165685">
    <property type="component" value="Unassembled WGS sequence"/>
</dbReference>
<keyword evidence="4" id="KW-0482">Metalloprotease</keyword>
<sequence>MEGGRPVWAWPPPEPPRPAGAGPASARPGTPYHRLARTWRFRWWIPLLATVVAVLLVVLTQIVMFMAAGIYMVLEGRPTSGESPFGAEVPDLAFMLVVLATMTPIAFLVVRTVQWRRVGSLMSVEGRLRGRWLGVCALVAMPVLGLYLGLLYALQLLTGGDAEFAGPFVGMERFLPALVVILLLVPFQASAEEIALRGFIMQAVGSYGRPADAPRGASPLSRALRTPVAAIAVSGTVFALMHDYQDWALLDVAVFGLAAAWLTWYTGGLEAAIGLHVVHNLAAFVLTAYEGGLADAGTGSGSWTGVVGTTGEVLVYCTVVALLARRIGVRRTVPGDPDDHPEPPVRRRLPHWALQQSPVSSVAEPPPQAPVDRAPHGTHFTTPPPGPYPGGSAAWPYREPPPAGGPGAR</sequence>
<keyword evidence="2" id="KW-1133">Transmembrane helix</keyword>
<feature type="compositionally biased region" description="Low complexity" evidence="1">
    <location>
        <begin position="19"/>
        <end position="28"/>
    </location>
</feature>
<evidence type="ECO:0000256" key="2">
    <source>
        <dbReference type="SAM" id="Phobius"/>
    </source>
</evidence>
<dbReference type="EMBL" id="JAQFWP010000083">
    <property type="protein sequence ID" value="MDA2808412.1"/>
    <property type="molecule type" value="Genomic_DNA"/>
</dbReference>
<feature type="transmembrane region" description="Helical" evidence="2">
    <location>
        <begin position="301"/>
        <end position="324"/>
    </location>
</feature>
<evidence type="ECO:0000313" key="4">
    <source>
        <dbReference type="EMBL" id="MDA2808412.1"/>
    </source>
</evidence>
<feature type="region of interest" description="Disordered" evidence="1">
    <location>
        <begin position="355"/>
        <end position="409"/>
    </location>
</feature>
<comment type="caution">
    <text evidence="4">The sequence shown here is derived from an EMBL/GenBank/DDBJ whole genome shotgun (WGS) entry which is preliminary data.</text>
</comment>
<keyword evidence="2" id="KW-0812">Transmembrane</keyword>
<feature type="transmembrane region" description="Helical" evidence="2">
    <location>
        <begin position="174"/>
        <end position="191"/>
    </location>
</feature>
<protein>
    <submittedName>
        <fullName evidence="4">CPBP family intramembrane metalloprotease</fullName>
    </submittedName>
</protein>
<keyword evidence="5" id="KW-1185">Reference proteome</keyword>
<proteinExistence type="predicted"/>
<dbReference type="RefSeq" id="WP_270681006.1">
    <property type="nucleotide sequence ID" value="NZ_JAQFWP010000083.1"/>
</dbReference>
<evidence type="ECO:0000259" key="3">
    <source>
        <dbReference type="Pfam" id="PF02517"/>
    </source>
</evidence>
<keyword evidence="4" id="KW-0378">Hydrolase</keyword>
<accession>A0ABT4TUN3</accession>
<feature type="transmembrane region" description="Helical" evidence="2">
    <location>
        <begin position="247"/>
        <end position="264"/>
    </location>
</feature>
<feature type="transmembrane region" description="Helical" evidence="2">
    <location>
        <begin position="92"/>
        <end position="111"/>
    </location>
</feature>
<dbReference type="InterPro" id="IPR003675">
    <property type="entry name" value="Rce1/LyrA-like_dom"/>
</dbReference>
<dbReference type="PANTHER" id="PTHR39430:SF1">
    <property type="entry name" value="PROTEASE"/>
    <property type="match status" value="1"/>
</dbReference>
<gene>
    <name evidence="4" type="ORF">O4U47_28145</name>
</gene>
<feature type="compositionally biased region" description="Pro residues" evidence="1">
    <location>
        <begin position="398"/>
        <end position="409"/>
    </location>
</feature>
<evidence type="ECO:0000313" key="5">
    <source>
        <dbReference type="Proteomes" id="UP001165685"/>
    </source>
</evidence>
<reference evidence="4" key="1">
    <citation type="submission" date="2023-01" db="EMBL/GenBank/DDBJ databases">
        <title>Draft genome sequence of Nocardiopsis sp. LSu2-4 isolated from halophytes.</title>
        <authorList>
            <person name="Duangmal K."/>
            <person name="Chantavorakit T."/>
        </authorList>
    </citation>
    <scope>NUCLEOTIDE SEQUENCE</scope>
    <source>
        <strain evidence="4">LSu2-4</strain>
    </source>
</reference>
<feature type="transmembrane region" description="Helical" evidence="2">
    <location>
        <begin position="43"/>
        <end position="72"/>
    </location>
</feature>
<feature type="domain" description="CAAX prenyl protease 2/Lysostaphin resistance protein A-like" evidence="3">
    <location>
        <begin position="177"/>
        <end position="281"/>
    </location>
</feature>
<dbReference type="PANTHER" id="PTHR39430">
    <property type="entry name" value="MEMBRANE-ASSOCIATED PROTEASE-RELATED"/>
    <property type="match status" value="1"/>
</dbReference>
<dbReference type="GO" id="GO:0008237">
    <property type="term" value="F:metallopeptidase activity"/>
    <property type="evidence" value="ECO:0007669"/>
    <property type="project" value="UniProtKB-KW"/>
</dbReference>
<dbReference type="Pfam" id="PF02517">
    <property type="entry name" value="Rce1-like"/>
    <property type="match status" value="1"/>
</dbReference>
<name>A0ABT4TUN3_9ACTN</name>
<keyword evidence="2" id="KW-0472">Membrane</keyword>
<organism evidence="4 5">
    <name type="scientific">Nocardiopsis suaedae</name>
    <dbReference type="NCBI Taxonomy" id="3018444"/>
    <lineage>
        <taxon>Bacteria</taxon>
        <taxon>Bacillati</taxon>
        <taxon>Actinomycetota</taxon>
        <taxon>Actinomycetes</taxon>
        <taxon>Streptosporangiales</taxon>
        <taxon>Nocardiopsidaceae</taxon>
        <taxon>Nocardiopsis</taxon>
    </lineage>
</organism>
<evidence type="ECO:0000256" key="1">
    <source>
        <dbReference type="SAM" id="MobiDB-lite"/>
    </source>
</evidence>
<feature type="transmembrane region" description="Helical" evidence="2">
    <location>
        <begin position="132"/>
        <end position="154"/>
    </location>
</feature>
<feature type="region of interest" description="Disordered" evidence="1">
    <location>
        <begin position="1"/>
        <end position="28"/>
    </location>
</feature>